<protein>
    <recommendedName>
        <fullName evidence="1">F-box domain-containing protein</fullName>
    </recommendedName>
</protein>
<dbReference type="Proteomes" id="UP000187203">
    <property type="component" value="Unassembled WGS sequence"/>
</dbReference>
<evidence type="ECO:0000313" key="3">
    <source>
        <dbReference type="Proteomes" id="UP000187203"/>
    </source>
</evidence>
<dbReference type="AlphaFoldDB" id="A0A1R3H607"/>
<organism evidence="2 3">
    <name type="scientific">Corchorus olitorius</name>
    <dbReference type="NCBI Taxonomy" id="93759"/>
    <lineage>
        <taxon>Eukaryota</taxon>
        <taxon>Viridiplantae</taxon>
        <taxon>Streptophyta</taxon>
        <taxon>Embryophyta</taxon>
        <taxon>Tracheophyta</taxon>
        <taxon>Spermatophyta</taxon>
        <taxon>Magnoliopsida</taxon>
        <taxon>eudicotyledons</taxon>
        <taxon>Gunneridae</taxon>
        <taxon>Pentapetalae</taxon>
        <taxon>rosids</taxon>
        <taxon>malvids</taxon>
        <taxon>Malvales</taxon>
        <taxon>Malvaceae</taxon>
        <taxon>Grewioideae</taxon>
        <taxon>Apeibeae</taxon>
        <taxon>Corchorus</taxon>
    </lineage>
</organism>
<dbReference type="PANTHER" id="PTHR31672">
    <property type="entry name" value="BNACNNG10540D PROTEIN"/>
    <property type="match status" value="1"/>
</dbReference>
<dbReference type="InterPro" id="IPR001810">
    <property type="entry name" value="F-box_dom"/>
</dbReference>
<dbReference type="EMBL" id="AWUE01020810">
    <property type="protein sequence ID" value="OMO65763.1"/>
    <property type="molecule type" value="Genomic_DNA"/>
</dbReference>
<dbReference type="Pfam" id="PF00646">
    <property type="entry name" value="F-box"/>
    <property type="match status" value="1"/>
</dbReference>
<keyword evidence="3" id="KW-1185">Reference proteome</keyword>
<evidence type="ECO:0000259" key="1">
    <source>
        <dbReference type="SMART" id="SM00256"/>
    </source>
</evidence>
<proteinExistence type="predicted"/>
<comment type="caution">
    <text evidence="2">The sequence shown here is derived from an EMBL/GenBank/DDBJ whole genome shotgun (WGS) entry which is preliminary data.</text>
</comment>
<dbReference type="STRING" id="93759.A0A1R3H607"/>
<dbReference type="SUPFAM" id="SSF81383">
    <property type="entry name" value="F-box domain"/>
    <property type="match status" value="1"/>
</dbReference>
<dbReference type="PANTHER" id="PTHR31672:SF13">
    <property type="entry name" value="F-BOX PROTEIN CPR30-LIKE"/>
    <property type="match status" value="1"/>
</dbReference>
<dbReference type="InterPro" id="IPR036047">
    <property type="entry name" value="F-box-like_dom_sf"/>
</dbReference>
<gene>
    <name evidence="2" type="ORF">COLO4_31026</name>
</gene>
<dbReference type="NCBIfam" id="TIGR01640">
    <property type="entry name" value="F_box_assoc_1"/>
    <property type="match status" value="1"/>
</dbReference>
<dbReference type="SMART" id="SM00256">
    <property type="entry name" value="FBOX"/>
    <property type="match status" value="1"/>
</dbReference>
<evidence type="ECO:0000313" key="2">
    <source>
        <dbReference type="EMBL" id="OMO65763.1"/>
    </source>
</evidence>
<sequence>MGVKTRKMALRSQVRKMDDENEGIGRLQVADLLMEIFLRLPIMALGKCRCVCKTWFRIISSPEFAKLHLSVSPTCILIKNKPPKRESRRLLLSQVFEDSCGTNRFRFERMDFTQQFHLPNIGSFSLVNSCNGLVCLFGIAHKLIYVCNPVLGEYITIQVPHHSDPYDRSFGLGFCSITNEFKVLHTFRTKEPGMLVKAVIYTLGTRLWRSIENVPNDITIITSLGFDSLLHGTLHWATVKANPNLCRKITCFKFEKDLFGEIPVPPQFELDLAEPDLASFEQLRLGVYDGCLSACCFRPGGYLRFDIWVMKEYGVKKSWVAEFHIYSCLTHFVANFYYPLIFLKDSEIMISFNNKLICSYIPGRDECQYTRLARTTGEFDAVGYTPCFVSLDDVAKGERINRYPIPTMLLLAYALCILDASLYDPVLILVTVKLYIALKHLDTP</sequence>
<dbReference type="Pfam" id="PF07734">
    <property type="entry name" value="FBA_1"/>
    <property type="match status" value="1"/>
</dbReference>
<feature type="domain" description="F-box" evidence="1">
    <location>
        <begin position="31"/>
        <end position="68"/>
    </location>
</feature>
<name>A0A1R3H607_9ROSI</name>
<dbReference type="InterPro" id="IPR006527">
    <property type="entry name" value="F-box-assoc_dom_typ1"/>
</dbReference>
<dbReference type="InterPro" id="IPR050796">
    <property type="entry name" value="SCF_F-box_component"/>
</dbReference>
<dbReference type="Gene3D" id="1.20.1280.50">
    <property type="match status" value="1"/>
</dbReference>
<accession>A0A1R3H607</accession>
<dbReference type="InterPro" id="IPR017451">
    <property type="entry name" value="F-box-assoc_interact_dom"/>
</dbReference>
<dbReference type="OrthoDB" id="610337at2759"/>
<reference evidence="3" key="1">
    <citation type="submission" date="2013-09" db="EMBL/GenBank/DDBJ databases">
        <title>Corchorus olitorius genome sequencing.</title>
        <authorList>
            <person name="Alam M."/>
            <person name="Haque M.S."/>
            <person name="Islam M.S."/>
            <person name="Emdad E.M."/>
            <person name="Islam M.M."/>
            <person name="Ahmed B."/>
            <person name="Halim A."/>
            <person name="Hossen Q.M.M."/>
            <person name="Hossain M.Z."/>
            <person name="Ahmed R."/>
            <person name="Khan M.M."/>
            <person name="Islam R."/>
            <person name="Rashid M.M."/>
            <person name="Khan S.A."/>
            <person name="Rahman M.S."/>
            <person name="Alam M."/>
            <person name="Yahiya A.S."/>
            <person name="Khan M.S."/>
            <person name="Azam M.S."/>
            <person name="Haque T."/>
            <person name="Lashkar M.Z.H."/>
            <person name="Akhand A.I."/>
            <person name="Morshed G."/>
            <person name="Roy S."/>
            <person name="Uddin K.S."/>
            <person name="Rabeya T."/>
            <person name="Hossain A.S."/>
            <person name="Chowdhury A."/>
            <person name="Snigdha A.R."/>
            <person name="Mortoza M.S."/>
            <person name="Matin S.A."/>
            <person name="Hoque S.M.E."/>
            <person name="Islam M.K."/>
            <person name="Roy D.K."/>
            <person name="Haider R."/>
            <person name="Moosa M.M."/>
            <person name="Elias S.M."/>
            <person name="Hasan A.M."/>
            <person name="Jahan S."/>
            <person name="Shafiuddin M."/>
            <person name="Mahmood N."/>
            <person name="Shommy N.S."/>
        </authorList>
    </citation>
    <scope>NUCLEOTIDE SEQUENCE [LARGE SCALE GENOMIC DNA]</scope>
    <source>
        <strain evidence="3">cv. O-4</strain>
    </source>
</reference>